<sequence>MKAIVIGAGVLGASVTYQLAKRGVDVTIIDKGIPGEAASAASFAWLNSNTKEERSYHDLNVISMAEWNVVARELRSSSWLDINGNLDVAGTDADAQELLQRVARLESYGYAAIPLSPGELQRIDPVIRIRNEYKVAAFFPSEGQITVPLLIHDLLTAATAYGATVRHSTKVAELLADGDTVKGVVLEGGERLESDVVVVAAGAGIGGILDSQGIDVSTEGEPGVTVTTSPGASKLTTILHLPGLSVRPDTSGRILVRSSAIDDQIDLDTWTVPDSAIRTLFEQAGAGILDVDPAALKAERVQIAHRPYPFDGLPVVGFWDGKPGLYVTTMHSGVTLGAVTGRLAAEEITGGKAPKLLEDFRPSRVIGSDTNQTPTFDPHALEAERIVAH</sequence>
<keyword evidence="1 3" id="KW-0560">Oxidoreductase</keyword>
<dbReference type="PANTHER" id="PTHR13847">
    <property type="entry name" value="SARCOSINE DEHYDROGENASE-RELATED"/>
    <property type="match status" value="1"/>
</dbReference>
<gene>
    <name evidence="3" type="ORF">ACFFP1_06645</name>
</gene>
<dbReference type="Gene3D" id="3.50.50.60">
    <property type="entry name" value="FAD/NAD(P)-binding domain"/>
    <property type="match status" value="1"/>
</dbReference>
<keyword evidence="4" id="KW-1185">Reference proteome</keyword>
<evidence type="ECO:0000259" key="2">
    <source>
        <dbReference type="Pfam" id="PF01266"/>
    </source>
</evidence>
<evidence type="ECO:0000256" key="1">
    <source>
        <dbReference type="ARBA" id="ARBA00023002"/>
    </source>
</evidence>
<dbReference type="Gene3D" id="3.30.9.10">
    <property type="entry name" value="D-Amino Acid Oxidase, subunit A, domain 2"/>
    <property type="match status" value="1"/>
</dbReference>
<feature type="domain" description="FAD dependent oxidoreductase" evidence="2">
    <location>
        <begin position="3"/>
        <end position="346"/>
    </location>
</feature>
<protein>
    <submittedName>
        <fullName evidence="3">NAD(P)/FAD-dependent oxidoreductase</fullName>
        <ecNumber evidence="3">1.-.-.-</ecNumber>
    </submittedName>
</protein>
<dbReference type="EC" id="1.-.-.-" evidence="3"/>
<evidence type="ECO:0000313" key="4">
    <source>
        <dbReference type="Proteomes" id="UP001589702"/>
    </source>
</evidence>
<evidence type="ECO:0000313" key="3">
    <source>
        <dbReference type="EMBL" id="MFB9819176.1"/>
    </source>
</evidence>
<dbReference type="InterPro" id="IPR036188">
    <property type="entry name" value="FAD/NAD-bd_sf"/>
</dbReference>
<reference evidence="3 4" key="1">
    <citation type="submission" date="2024-09" db="EMBL/GenBank/DDBJ databases">
        <authorList>
            <person name="Sun Q."/>
            <person name="Mori K."/>
        </authorList>
    </citation>
    <scope>NUCLEOTIDE SEQUENCE [LARGE SCALE GENOMIC DNA]</scope>
    <source>
        <strain evidence="3 4">JCM 1334</strain>
    </source>
</reference>
<comment type="caution">
    <text evidence="3">The sequence shown here is derived from an EMBL/GenBank/DDBJ whole genome shotgun (WGS) entry which is preliminary data.</text>
</comment>
<organism evidence="3 4">
    <name type="scientific">Arthrobacter ramosus</name>
    <dbReference type="NCBI Taxonomy" id="1672"/>
    <lineage>
        <taxon>Bacteria</taxon>
        <taxon>Bacillati</taxon>
        <taxon>Actinomycetota</taxon>
        <taxon>Actinomycetes</taxon>
        <taxon>Micrococcales</taxon>
        <taxon>Micrococcaceae</taxon>
        <taxon>Arthrobacter</taxon>
    </lineage>
</organism>
<dbReference type="EMBL" id="JBHMBC010000007">
    <property type="protein sequence ID" value="MFB9819176.1"/>
    <property type="molecule type" value="Genomic_DNA"/>
</dbReference>
<dbReference type="GO" id="GO:0016491">
    <property type="term" value="F:oxidoreductase activity"/>
    <property type="evidence" value="ECO:0007669"/>
    <property type="project" value="UniProtKB-KW"/>
</dbReference>
<dbReference type="InterPro" id="IPR006076">
    <property type="entry name" value="FAD-dep_OxRdtase"/>
</dbReference>
<dbReference type="Proteomes" id="UP001589702">
    <property type="component" value="Unassembled WGS sequence"/>
</dbReference>
<dbReference type="SUPFAM" id="SSF51905">
    <property type="entry name" value="FAD/NAD(P)-binding domain"/>
    <property type="match status" value="1"/>
</dbReference>
<accession>A0ABV5XWP3</accession>
<dbReference type="Pfam" id="PF01266">
    <property type="entry name" value="DAO"/>
    <property type="match status" value="1"/>
</dbReference>
<dbReference type="RefSeq" id="WP_234748066.1">
    <property type="nucleotide sequence ID" value="NZ_BAAAWN010000001.1"/>
</dbReference>
<proteinExistence type="predicted"/>
<name>A0ABV5XWP3_ARTRM</name>
<dbReference type="PANTHER" id="PTHR13847:SF289">
    <property type="entry name" value="GLYCINE OXIDASE"/>
    <property type="match status" value="1"/>
</dbReference>